<keyword evidence="3" id="KW-1185">Reference proteome</keyword>
<dbReference type="AlphaFoldDB" id="A0ABC8J4A6"/>
<name>A0ABC8J4A6_ERUVS</name>
<proteinExistence type="predicted"/>
<protein>
    <submittedName>
        <fullName evidence="2">Uncharacterized protein</fullName>
    </submittedName>
</protein>
<evidence type="ECO:0000313" key="2">
    <source>
        <dbReference type="EMBL" id="CAH8313054.1"/>
    </source>
</evidence>
<evidence type="ECO:0000256" key="1">
    <source>
        <dbReference type="SAM" id="MobiDB-lite"/>
    </source>
</evidence>
<feature type="region of interest" description="Disordered" evidence="1">
    <location>
        <begin position="51"/>
        <end position="77"/>
    </location>
</feature>
<gene>
    <name evidence="2" type="ORF">ERUC_LOCUS6478</name>
</gene>
<dbReference type="Proteomes" id="UP001642260">
    <property type="component" value="Unassembled WGS sequence"/>
</dbReference>
<sequence>MEIKYSTSFWNLLVDVFKLGGAAFGVSFVKWIACSAAIYSSLAIQDITSWGFIPPTRPKSRKPGRKKTDSEETQTQRVARLSLDEKASKIRELCQQFISRSNLCASQFQDYHLRKQFSHMENSLQQR</sequence>
<evidence type="ECO:0000313" key="3">
    <source>
        <dbReference type="Proteomes" id="UP001642260"/>
    </source>
</evidence>
<comment type="caution">
    <text evidence="2">The sequence shown here is derived from an EMBL/GenBank/DDBJ whole genome shotgun (WGS) entry which is preliminary data.</text>
</comment>
<organism evidence="2 3">
    <name type="scientific">Eruca vesicaria subsp. sativa</name>
    <name type="common">Garden rocket</name>
    <name type="synonym">Eruca sativa</name>
    <dbReference type="NCBI Taxonomy" id="29727"/>
    <lineage>
        <taxon>Eukaryota</taxon>
        <taxon>Viridiplantae</taxon>
        <taxon>Streptophyta</taxon>
        <taxon>Embryophyta</taxon>
        <taxon>Tracheophyta</taxon>
        <taxon>Spermatophyta</taxon>
        <taxon>Magnoliopsida</taxon>
        <taxon>eudicotyledons</taxon>
        <taxon>Gunneridae</taxon>
        <taxon>Pentapetalae</taxon>
        <taxon>rosids</taxon>
        <taxon>malvids</taxon>
        <taxon>Brassicales</taxon>
        <taxon>Brassicaceae</taxon>
        <taxon>Brassiceae</taxon>
        <taxon>Eruca</taxon>
    </lineage>
</organism>
<accession>A0ABC8J4A6</accession>
<reference evidence="2 3" key="1">
    <citation type="submission" date="2022-03" db="EMBL/GenBank/DDBJ databases">
        <authorList>
            <person name="Macdonald S."/>
            <person name="Ahmed S."/>
            <person name="Newling K."/>
        </authorList>
    </citation>
    <scope>NUCLEOTIDE SEQUENCE [LARGE SCALE GENOMIC DNA]</scope>
</reference>
<dbReference type="EMBL" id="CAKOAT010076266">
    <property type="protein sequence ID" value="CAH8313054.1"/>
    <property type="molecule type" value="Genomic_DNA"/>
</dbReference>